<sequence length="179" mass="21095">MGQTATLYRIDKNDFSKIVDNPNDFGLFQISKGYEIFEKSFDGLQFVLSKGLDNPNKELIEQIFYPKTFLGEQIDFSKLDFENLPDDFDFEQQPVYYNDPNRVSEICNLLETISVEKFQKDFDYNELNRKDIYPGKIWNDETADNIAFNVRHMTLEFQNLKSIFKVAKENDQFLLSYIG</sequence>
<evidence type="ECO:0000313" key="1">
    <source>
        <dbReference type="EMBL" id="UUV20667.1"/>
    </source>
</evidence>
<organism evidence="1 2">
    <name type="scientific">Paenimyroides aestuarii</name>
    <dbReference type="NCBI Taxonomy" id="2968490"/>
    <lineage>
        <taxon>Bacteria</taxon>
        <taxon>Pseudomonadati</taxon>
        <taxon>Bacteroidota</taxon>
        <taxon>Flavobacteriia</taxon>
        <taxon>Flavobacteriales</taxon>
        <taxon>Flavobacteriaceae</taxon>
        <taxon>Paenimyroides</taxon>
    </lineage>
</organism>
<dbReference type="SUPFAM" id="SSF111069">
    <property type="entry name" value="Hypothetical protein yfbM"/>
    <property type="match status" value="1"/>
</dbReference>
<dbReference type="InterPro" id="IPR035944">
    <property type="entry name" value="YfbM-like_sf"/>
</dbReference>
<dbReference type="Gene3D" id="3.40.1760.10">
    <property type="entry name" value="YfbM-like super family"/>
    <property type="match status" value="1"/>
</dbReference>
<dbReference type="InterPro" id="IPR015068">
    <property type="entry name" value="DUF1877"/>
</dbReference>
<name>A0ABY5NQF8_9FLAO</name>
<reference evidence="1 2" key="1">
    <citation type="submission" date="2022-08" db="EMBL/GenBank/DDBJ databases">
        <title>Myroides zhujiangensis sp. nov., a novel bacterium isolated from sediment in the Pearl River Estuary.</title>
        <authorList>
            <person name="Cui L."/>
        </authorList>
    </citation>
    <scope>NUCLEOTIDE SEQUENCE [LARGE SCALE GENOMIC DNA]</scope>
    <source>
        <strain evidence="1 2">SCSIO 72103</strain>
    </source>
</reference>
<protein>
    <submittedName>
        <fullName evidence="1">YfbM family protein</fullName>
    </submittedName>
</protein>
<dbReference type="RefSeq" id="WP_257498570.1">
    <property type="nucleotide sequence ID" value="NZ_CP102382.1"/>
</dbReference>
<gene>
    <name evidence="1" type="ORF">NPX36_09995</name>
</gene>
<dbReference type="EMBL" id="CP102382">
    <property type="protein sequence ID" value="UUV20667.1"/>
    <property type="molecule type" value="Genomic_DNA"/>
</dbReference>
<keyword evidence="2" id="KW-1185">Reference proteome</keyword>
<proteinExistence type="predicted"/>
<dbReference type="Proteomes" id="UP001317001">
    <property type="component" value="Chromosome"/>
</dbReference>
<evidence type="ECO:0000313" key="2">
    <source>
        <dbReference type="Proteomes" id="UP001317001"/>
    </source>
</evidence>
<accession>A0ABY5NQF8</accession>
<dbReference type="Pfam" id="PF08974">
    <property type="entry name" value="DUF1877"/>
    <property type="match status" value="1"/>
</dbReference>